<dbReference type="EMBL" id="CM042888">
    <property type="protein sequence ID" value="KAI4326563.1"/>
    <property type="molecule type" value="Genomic_DNA"/>
</dbReference>
<accession>A0ACB9MQH0</accession>
<protein>
    <submittedName>
        <fullName evidence="1">Uncharacterized protein</fullName>
    </submittedName>
</protein>
<keyword evidence="2" id="KW-1185">Reference proteome</keyword>
<proteinExistence type="predicted"/>
<evidence type="ECO:0000313" key="2">
    <source>
        <dbReference type="Proteomes" id="UP001057402"/>
    </source>
</evidence>
<name>A0ACB9MQH0_9MYRT</name>
<dbReference type="Proteomes" id="UP001057402">
    <property type="component" value="Chromosome 9"/>
</dbReference>
<comment type="caution">
    <text evidence="1">The sequence shown here is derived from an EMBL/GenBank/DDBJ whole genome shotgun (WGS) entry which is preliminary data.</text>
</comment>
<gene>
    <name evidence="1" type="ORF">MLD38_031865</name>
</gene>
<evidence type="ECO:0000313" key="1">
    <source>
        <dbReference type="EMBL" id="KAI4326563.1"/>
    </source>
</evidence>
<sequence>MAKLNLLLFLGLFALSEFCAAQEFSDRVGLRRWRGRSTRFGGFQQGKCQIHRLDALEPDNRVESEAGLIETWSPHHEQLRCAGVALSRHTIEPDGLLLPSYTNAAQLIYVVEGSGIQGVVIPGCPETFQTSQQPQFGFHGQRFEGEFGFRRRSREEFGRRGRFGGRFQDQHQKIRRFRRGDIIALPAGVPQWIYNDGSRPLVTVNLLDVTNNANQLDLNPRRFYLAGNPENEHEEEGGRWSRQSRRQERFRPFGQEEEGFTRRVHRRRRGSGQQNCNNILCGLDTEFLAEAFNTDIQTAEKLQNVEASRNNIVRVQGGLKVLRPPFQREEEEREGGGRRMWSGPGGRSFRRGYSHGYGGYESPREWGTEESRRWGSRGRSYYGGRYGGYGGSREWGSRRDPSSYGGYGWGRCNGLEETVCSMRLREQIGHPSRADLYTPGAGHISTVDSHNLPILFWLQLSATHGVLHNNALLVPHYNLNAHSICYVIRGRARIQVVDDNGRNVFDDEVSEGQVVVIPQGFAVVKKAEGQRFEWVSFKTNDNAMMSQLAGRTSVLRALPDEVVANAFQVSREEARQIKYSRRETALFQGGLGYGITEMRAEA</sequence>
<reference evidence="2" key="1">
    <citation type="journal article" date="2023" name="Front. Plant Sci.">
        <title>Chromosomal-level genome assembly of Melastoma candidum provides insights into trichome evolution.</title>
        <authorList>
            <person name="Zhong Y."/>
            <person name="Wu W."/>
            <person name="Sun C."/>
            <person name="Zou P."/>
            <person name="Liu Y."/>
            <person name="Dai S."/>
            <person name="Zhou R."/>
        </authorList>
    </citation>
    <scope>NUCLEOTIDE SEQUENCE [LARGE SCALE GENOMIC DNA]</scope>
</reference>
<organism evidence="1 2">
    <name type="scientific">Melastoma candidum</name>
    <dbReference type="NCBI Taxonomy" id="119954"/>
    <lineage>
        <taxon>Eukaryota</taxon>
        <taxon>Viridiplantae</taxon>
        <taxon>Streptophyta</taxon>
        <taxon>Embryophyta</taxon>
        <taxon>Tracheophyta</taxon>
        <taxon>Spermatophyta</taxon>
        <taxon>Magnoliopsida</taxon>
        <taxon>eudicotyledons</taxon>
        <taxon>Gunneridae</taxon>
        <taxon>Pentapetalae</taxon>
        <taxon>rosids</taxon>
        <taxon>malvids</taxon>
        <taxon>Myrtales</taxon>
        <taxon>Melastomataceae</taxon>
        <taxon>Melastomatoideae</taxon>
        <taxon>Melastomateae</taxon>
        <taxon>Melastoma</taxon>
    </lineage>
</organism>